<comment type="function">
    <text evidence="3">Flagellin is the subunit protein which polymerizes to form the filaments of bacterial flagella.</text>
</comment>
<dbReference type="InterPro" id="IPR001492">
    <property type="entry name" value="Flagellin"/>
</dbReference>
<dbReference type="AlphaFoldDB" id="A0AA41Z098"/>
<comment type="similarity">
    <text evidence="1 3">Belongs to the bacterial flagellin family.</text>
</comment>
<dbReference type="EMBL" id="JAMOIM010000025">
    <property type="protein sequence ID" value="MCW6511394.1"/>
    <property type="molecule type" value="Genomic_DNA"/>
</dbReference>
<protein>
    <recommendedName>
        <fullName evidence="3">Flagellin</fullName>
    </recommendedName>
</protein>
<comment type="caution">
    <text evidence="6">The sequence shown here is derived from an EMBL/GenBank/DDBJ whole genome shotgun (WGS) entry which is preliminary data.</text>
</comment>
<keyword evidence="6" id="KW-0966">Cell projection</keyword>
<dbReference type="GO" id="GO:0005576">
    <property type="term" value="C:extracellular region"/>
    <property type="evidence" value="ECO:0007669"/>
    <property type="project" value="UniProtKB-SubCell"/>
</dbReference>
<reference evidence="6" key="1">
    <citation type="submission" date="2022-05" db="EMBL/GenBank/DDBJ databases">
        <authorList>
            <person name="Pankratov T."/>
        </authorList>
    </citation>
    <scope>NUCLEOTIDE SEQUENCE</scope>
    <source>
        <strain evidence="6">BP6-180914</strain>
    </source>
</reference>
<feature type="domain" description="Flagellin C-terminal" evidence="5">
    <location>
        <begin position="330"/>
        <end position="413"/>
    </location>
</feature>
<evidence type="ECO:0000313" key="6">
    <source>
        <dbReference type="EMBL" id="MCW6511394.1"/>
    </source>
</evidence>
<dbReference type="GO" id="GO:0009288">
    <property type="term" value="C:bacterial-type flagellum"/>
    <property type="evidence" value="ECO:0007669"/>
    <property type="project" value="UniProtKB-SubCell"/>
</dbReference>
<keyword evidence="6" id="KW-0969">Cilium</keyword>
<organism evidence="6 7">
    <name type="scientific">Lichenifustis flavocetrariae</name>
    <dbReference type="NCBI Taxonomy" id="2949735"/>
    <lineage>
        <taxon>Bacteria</taxon>
        <taxon>Pseudomonadati</taxon>
        <taxon>Pseudomonadota</taxon>
        <taxon>Alphaproteobacteria</taxon>
        <taxon>Hyphomicrobiales</taxon>
        <taxon>Lichenihabitantaceae</taxon>
        <taxon>Lichenifustis</taxon>
    </lineage>
</organism>
<dbReference type="Proteomes" id="UP001165667">
    <property type="component" value="Unassembled WGS sequence"/>
</dbReference>
<evidence type="ECO:0000256" key="2">
    <source>
        <dbReference type="ARBA" id="ARBA00023143"/>
    </source>
</evidence>
<feature type="domain" description="Flagellin N-terminal" evidence="4">
    <location>
        <begin position="6"/>
        <end position="137"/>
    </location>
</feature>
<keyword evidence="7" id="KW-1185">Reference proteome</keyword>
<dbReference type="PANTHER" id="PTHR42792:SF2">
    <property type="entry name" value="FLAGELLIN"/>
    <property type="match status" value="1"/>
</dbReference>
<keyword evidence="3" id="KW-0964">Secreted</keyword>
<dbReference type="Pfam" id="PF00700">
    <property type="entry name" value="Flagellin_C"/>
    <property type="match status" value="1"/>
</dbReference>
<comment type="subcellular location">
    <subcellularLocation>
        <location evidence="3">Secreted</location>
    </subcellularLocation>
    <subcellularLocation>
        <location evidence="3">Bacterial flagellum</location>
    </subcellularLocation>
</comment>
<evidence type="ECO:0000259" key="4">
    <source>
        <dbReference type="Pfam" id="PF00669"/>
    </source>
</evidence>
<dbReference type="Pfam" id="PF00669">
    <property type="entry name" value="Flagellin_N"/>
    <property type="match status" value="1"/>
</dbReference>
<dbReference type="InterPro" id="IPR046358">
    <property type="entry name" value="Flagellin_C"/>
</dbReference>
<dbReference type="PRINTS" id="PR00207">
    <property type="entry name" value="FLAGELLIN"/>
</dbReference>
<dbReference type="PANTHER" id="PTHR42792">
    <property type="entry name" value="FLAGELLIN"/>
    <property type="match status" value="1"/>
</dbReference>
<dbReference type="InterPro" id="IPR001029">
    <property type="entry name" value="Flagellin_N"/>
</dbReference>
<keyword evidence="6" id="KW-0282">Flagellum</keyword>
<evidence type="ECO:0000259" key="5">
    <source>
        <dbReference type="Pfam" id="PF00700"/>
    </source>
</evidence>
<name>A0AA41Z098_9HYPH</name>
<gene>
    <name evidence="6" type="ORF">M8523_25760</name>
</gene>
<evidence type="ECO:0000256" key="1">
    <source>
        <dbReference type="ARBA" id="ARBA00005709"/>
    </source>
</evidence>
<proteinExistence type="inferred from homology"/>
<dbReference type="RefSeq" id="WP_282587771.1">
    <property type="nucleotide sequence ID" value="NZ_JAMOIM010000025.1"/>
</dbReference>
<keyword evidence="2 3" id="KW-0975">Bacterial flagellum</keyword>
<sequence>MNSLLTNSSAAAALRNLAGTERSLTATGQQISTGLRVASASDDAAYWAISVGMRSRLTSVGAVQDGLRLVDSIAKVADAALSSITATVQSIRNDLIAAQQPGTDRTALQQSIAAKQQSIVETANAASFNGQNWLVGQSSLDTSTSDTRHFQSTFANVGNVTSGSGGTPFNEDVTLVSTQTGTDDLGSVSTNTSTTSGFWSFASNGVTTPSFSTSTAVSSTSSSDTKLLLPGSVSNGAGLQFIALQKNQFYLFDQISGTNSSTFDADYTDGHATHGASSSSTGFYDSFDAATQTNRNALDRAILTSSGSTSILSLSIASASDADLTSMVAGAETALSALVANQAALGSFRGQIALQTSFNDSLSDALASGIGSLVDANMDLASTRLRALQTQRQLGIEALSIANDNGAMVLKLFGS</sequence>
<evidence type="ECO:0000256" key="3">
    <source>
        <dbReference type="RuleBase" id="RU362073"/>
    </source>
</evidence>
<evidence type="ECO:0000313" key="7">
    <source>
        <dbReference type="Proteomes" id="UP001165667"/>
    </source>
</evidence>
<dbReference type="GO" id="GO:0005198">
    <property type="term" value="F:structural molecule activity"/>
    <property type="evidence" value="ECO:0007669"/>
    <property type="project" value="UniProtKB-UniRule"/>
</dbReference>
<dbReference type="Gene3D" id="1.20.1330.10">
    <property type="entry name" value="f41 fragment of flagellin, N-terminal domain"/>
    <property type="match status" value="1"/>
</dbReference>
<dbReference type="SUPFAM" id="SSF64518">
    <property type="entry name" value="Phase 1 flagellin"/>
    <property type="match status" value="1"/>
</dbReference>
<accession>A0AA41Z098</accession>